<sequence length="297" mass="33727">MKSWQQRFLEAHRLQASYLDTARRYFDPLARMLGDRQAQRGASLKVALNGSQGSGKSTLGDYLCAILKEDFGLSAVALSLDDFYLTRAERAVLAENVHPLLQTRGAPGTHDVDLLRRTLDTLGQPSALPVRIPRFDKSADDRALPEDYSTCQAPVDVIILEGWCLGARSEASSRLVKPMNALERDEDPSGFWRNYSNEQLRIFYEPFYDELDFWVMLQAPGFDQVLRWRSEQEQKLRDAVRGQGAGLMDDGALLRFVQHFERCTRQCLRDLPGSVDVLFKMDEDRRIVAVRGLEPGE</sequence>
<dbReference type="SUPFAM" id="SSF52540">
    <property type="entry name" value="P-loop containing nucleoside triphosphate hydrolases"/>
    <property type="match status" value="1"/>
</dbReference>
<dbReference type="HOGENOM" id="CLU_056986_2_1_6"/>
<dbReference type="EMBL" id="AAOA02000002">
    <property type="protein sequence ID" value="EAQ98332.1"/>
    <property type="molecule type" value="Genomic_DNA"/>
</dbReference>
<keyword evidence="1" id="KW-0418">Kinase</keyword>
<comment type="caution">
    <text evidence="1">The sequence shown here is derived from an EMBL/GenBank/DDBJ whole genome shotgun (WGS) entry which is preliminary data.</text>
</comment>
<dbReference type="GO" id="GO:0008887">
    <property type="term" value="F:glycerate kinase activity"/>
    <property type="evidence" value="ECO:0007669"/>
    <property type="project" value="UniProtKB-EC"/>
</dbReference>
<name>A4A5N5_9GAMM</name>
<keyword evidence="1" id="KW-0808">Transferase</keyword>
<dbReference type="RefSeq" id="WP_008292397.1">
    <property type="nucleotide sequence ID" value="NZ_CM002299.1"/>
</dbReference>
<evidence type="ECO:0000313" key="2">
    <source>
        <dbReference type="Proteomes" id="UP000019205"/>
    </source>
</evidence>
<dbReference type="EC" id="2.7.1.31" evidence="1"/>
<dbReference type="Gene3D" id="3.40.50.300">
    <property type="entry name" value="P-loop containing nucleotide triphosphate hydrolases"/>
    <property type="match status" value="1"/>
</dbReference>
<dbReference type="eggNOG" id="COG4240">
    <property type="taxonomic scope" value="Bacteria"/>
</dbReference>
<organism evidence="1 2">
    <name type="scientific">Congregibacter litoralis KT71</name>
    <dbReference type="NCBI Taxonomy" id="314285"/>
    <lineage>
        <taxon>Bacteria</taxon>
        <taxon>Pseudomonadati</taxon>
        <taxon>Pseudomonadota</taxon>
        <taxon>Gammaproteobacteria</taxon>
        <taxon>Cellvibrionales</taxon>
        <taxon>Halieaceae</taxon>
        <taxon>Congregibacter</taxon>
    </lineage>
</organism>
<dbReference type="STRING" id="314285.KT71_00105"/>
<proteinExistence type="predicted"/>
<reference evidence="1 2" key="2">
    <citation type="journal article" date="2009" name="PLoS ONE">
        <title>The photosynthetic apparatus and its regulation in the aerobic gammaproteobacterium Congregibacter litoralis gen. nov., sp. nov.</title>
        <authorList>
            <person name="Spring S."/>
            <person name="Lunsdorf H."/>
            <person name="Fuchs B.M."/>
            <person name="Tindall B.J."/>
        </authorList>
    </citation>
    <scope>NUCLEOTIDE SEQUENCE [LARGE SCALE GENOMIC DNA]</scope>
    <source>
        <strain evidence="1">KT71</strain>
    </source>
</reference>
<dbReference type="InterPro" id="IPR027417">
    <property type="entry name" value="P-loop_NTPase"/>
</dbReference>
<protein>
    <submittedName>
        <fullName evidence="1">Putative kinase</fullName>
        <ecNumber evidence="1">2.7.1.31</ecNumber>
    </submittedName>
</protein>
<evidence type="ECO:0000313" key="1">
    <source>
        <dbReference type="EMBL" id="EAQ98332.1"/>
    </source>
</evidence>
<reference evidence="1 2" key="1">
    <citation type="journal article" date="2007" name="Proc. Natl. Acad. Sci. U.S.A.">
        <title>Characterization of a marine gammaproteobacterium capable of aerobic anoxygenic photosynthesis.</title>
        <authorList>
            <person name="Fuchs B.M."/>
            <person name="Spring S."/>
            <person name="Teeling H."/>
            <person name="Quast C."/>
            <person name="Wulf J."/>
            <person name="Schattenhofer M."/>
            <person name="Yan S."/>
            <person name="Ferriera S."/>
            <person name="Johnson J."/>
            <person name="Glockner F.O."/>
            <person name="Amann R."/>
        </authorList>
    </citation>
    <scope>NUCLEOTIDE SEQUENCE [LARGE SCALE GENOMIC DNA]</scope>
    <source>
        <strain evidence="1">KT71</strain>
    </source>
</reference>
<gene>
    <name evidence="1" type="ORF">KT71_00105</name>
</gene>
<accession>A4A5N5</accession>
<dbReference type="AlphaFoldDB" id="A4A5N5"/>
<keyword evidence="2" id="KW-1185">Reference proteome</keyword>
<dbReference type="Proteomes" id="UP000019205">
    <property type="component" value="Chromosome"/>
</dbReference>